<dbReference type="EMBL" id="JAYKXN010000006">
    <property type="protein sequence ID" value="KAK7280631.1"/>
    <property type="molecule type" value="Genomic_DNA"/>
</dbReference>
<evidence type="ECO:0000313" key="1">
    <source>
        <dbReference type="EMBL" id="KAK7280631.1"/>
    </source>
</evidence>
<keyword evidence="2" id="KW-1185">Reference proteome</keyword>
<accession>A0AAN9ILH3</accession>
<organism evidence="1 2">
    <name type="scientific">Clitoria ternatea</name>
    <name type="common">Butterfly pea</name>
    <dbReference type="NCBI Taxonomy" id="43366"/>
    <lineage>
        <taxon>Eukaryota</taxon>
        <taxon>Viridiplantae</taxon>
        <taxon>Streptophyta</taxon>
        <taxon>Embryophyta</taxon>
        <taxon>Tracheophyta</taxon>
        <taxon>Spermatophyta</taxon>
        <taxon>Magnoliopsida</taxon>
        <taxon>eudicotyledons</taxon>
        <taxon>Gunneridae</taxon>
        <taxon>Pentapetalae</taxon>
        <taxon>rosids</taxon>
        <taxon>fabids</taxon>
        <taxon>Fabales</taxon>
        <taxon>Fabaceae</taxon>
        <taxon>Papilionoideae</taxon>
        <taxon>50 kb inversion clade</taxon>
        <taxon>NPAAA clade</taxon>
        <taxon>indigoferoid/millettioid clade</taxon>
        <taxon>Phaseoleae</taxon>
        <taxon>Clitoria</taxon>
    </lineage>
</organism>
<dbReference type="Proteomes" id="UP001359559">
    <property type="component" value="Unassembled WGS sequence"/>
</dbReference>
<reference evidence="1 2" key="1">
    <citation type="submission" date="2024-01" db="EMBL/GenBank/DDBJ databases">
        <title>The genomes of 5 underutilized Papilionoideae crops provide insights into root nodulation and disease resistance.</title>
        <authorList>
            <person name="Yuan L."/>
        </authorList>
    </citation>
    <scope>NUCLEOTIDE SEQUENCE [LARGE SCALE GENOMIC DNA]</scope>
    <source>
        <strain evidence="1">LY-2023</strain>
        <tissue evidence="1">Leaf</tissue>
    </source>
</reference>
<gene>
    <name evidence="1" type="ORF">RJT34_25696</name>
</gene>
<protein>
    <submittedName>
        <fullName evidence="1">Uncharacterized protein</fullName>
    </submittedName>
</protein>
<name>A0AAN9ILH3_CLITE</name>
<dbReference type="AlphaFoldDB" id="A0AAN9ILH3"/>
<comment type="caution">
    <text evidence="1">The sequence shown here is derived from an EMBL/GenBank/DDBJ whole genome shotgun (WGS) entry which is preliminary data.</text>
</comment>
<evidence type="ECO:0000313" key="2">
    <source>
        <dbReference type="Proteomes" id="UP001359559"/>
    </source>
</evidence>
<sequence>MLQPALALQDLHLTHSPTHLLLLPEVSGSASQNSKPICVSFLSVFIVPWLSFLGTKNEENLNIMSLEIGVRLNVSMSTLKPGALLDRLERRVCILN</sequence>
<proteinExistence type="predicted"/>